<proteinExistence type="predicted"/>
<keyword evidence="1 3" id="KW-0732">Signal</keyword>
<dbReference type="Gene3D" id="2.115.10.10">
    <property type="entry name" value="Tachylectin 2"/>
    <property type="match status" value="1"/>
</dbReference>
<dbReference type="InterPro" id="IPR028994">
    <property type="entry name" value="Integrin_alpha_N"/>
</dbReference>
<accession>A0A086N325</accession>
<feature type="region of interest" description="Disordered" evidence="2">
    <location>
        <begin position="35"/>
        <end position="76"/>
    </location>
</feature>
<evidence type="ECO:0000256" key="3">
    <source>
        <dbReference type="SAM" id="SignalP"/>
    </source>
</evidence>
<dbReference type="PROSITE" id="PS51318">
    <property type="entry name" value="TAT"/>
    <property type="match status" value="1"/>
</dbReference>
<dbReference type="InterPro" id="IPR006311">
    <property type="entry name" value="TAT_signal"/>
</dbReference>
<dbReference type="EMBL" id="JNFQ01000001">
    <property type="protein sequence ID" value="KFG75543.1"/>
    <property type="molecule type" value="Genomic_DNA"/>
</dbReference>
<organism evidence="4 5">
    <name type="scientific">Streptomyces mutabilis</name>
    <dbReference type="NCBI Taxonomy" id="67332"/>
    <lineage>
        <taxon>Bacteria</taxon>
        <taxon>Bacillati</taxon>
        <taxon>Actinomycetota</taxon>
        <taxon>Actinomycetes</taxon>
        <taxon>Kitasatosporales</taxon>
        <taxon>Streptomycetaceae</taxon>
        <taxon>Streptomyces</taxon>
    </lineage>
</organism>
<dbReference type="PANTHER" id="PTHR44103:SF1">
    <property type="entry name" value="PROPROTEIN CONVERTASE P"/>
    <property type="match status" value="1"/>
</dbReference>
<name>A0A086N325_9ACTN</name>
<dbReference type="RefSeq" id="WP_043372993.1">
    <property type="nucleotide sequence ID" value="NZ_KN039946.1"/>
</dbReference>
<dbReference type="InterPro" id="IPR013517">
    <property type="entry name" value="FG-GAP"/>
</dbReference>
<sequence length="577" mass="61627">MSTSRTRRRSRRSRLLACTALAVAAGMLLTTPAVAADKPSPDVEVTTPKSELPELDRAVPQPKQSERMRAAAAAPGPRFDVDGDGFTDMLVRLQDGSTYAWRSTTGDFTPYAVNVDDYEEKQKDILTPGDLDGTGGPEVLTLSPTGTLSLFQSWGVDGTGYATWSGTGWQIYNKVLTPGDVTGDGRPDLLARTYGGDLYLYEGTGSVDSPFRGRVKVGGGWQMFDQLVGMGDMNGDGIGDVVARTPLGALYFYAGKGSATAPLATRDHIGEGWNGYNQIIAGGDWDGDGLGDLLGRTRSGDLYFYRADGTGNFDAKQHTGYGFQSVDLFAGGGAYPHFGKASVLGMSTDGTLYWYGVKNDGQLTARTQLSDTGGWAGAHVAYASSLDKDGYADLLELYDGVLYNYADTADDYLATGWGRYDLFLGPGDLNDDGKGDLLARDTSGTLYLFRGKGHGAYLSSPLEVGGGWNAYDKLVGAGDFTGDGRTDIVARTPGGQLYLYRGTGVSTSPFAGKVDLGSGWQQYNKLASPGDIDGDGRADLIAANSRGELYRYTSYTDGRFKARVKLGTGWNTYRDLH</sequence>
<reference evidence="4 5" key="1">
    <citation type="submission" date="2014-05" db="EMBL/GenBank/DDBJ databases">
        <title>Complete genome sequence of the Streptomyces mutabilis TRM45540.</title>
        <authorList>
            <person name="Luo X."/>
            <person name="Zhang L."/>
        </authorList>
    </citation>
    <scope>NUCLEOTIDE SEQUENCE [LARGE SCALE GENOMIC DNA]</scope>
    <source>
        <strain evidence="4 5">TRM45540</strain>
    </source>
</reference>
<keyword evidence="5" id="KW-1185">Reference proteome</keyword>
<dbReference type="Pfam" id="PF13517">
    <property type="entry name" value="FG-GAP_3"/>
    <property type="match status" value="2"/>
</dbReference>
<evidence type="ECO:0000256" key="1">
    <source>
        <dbReference type="ARBA" id="ARBA00022729"/>
    </source>
</evidence>
<comment type="caution">
    <text evidence="4">The sequence shown here is derived from an EMBL/GenBank/DDBJ whole genome shotgun (WGS) entry which is preliminary data.</text>
</comment>
<dbReference type="HOGENOM" id="CLU_484776_0_0_11"/>
<gene>
    <name evidence="4" type="ORF">FM21_05255</name>
</gene>
<feature type="signal peptide" evidence="3">
    <location>
        <begin position="1"/>
        <end position="35"/>
    </location>
</feature>
<dbReference type="STRING" id="1915400.FM21_05255"/>
<dbReference type="Gene3D" id="2.130.10.130">
    <property type="entry name" value="Integrin alpha, N-terminal"/>
    <property type="match status" value="1"/>
</dbReference>
<dbReference type="AlphaFoldDB" id="A0A086N325"/>
<dbReference type="PANTHER" id="PTHR44103">
    <property type="entry name" value="PROPROTEIN CONVERTASE P"/>
    <property type="match status" value="1"/>
</dbReference>
<evidence type="ECO:0000256" key="2">
    <source>
        <dbReference type="SAM" id="MobiDB-lite"/>
    </source>
</evidence>
<evidence type="ECO:0000313" key="4">
    <source>
        <dbReference type="EMBL" id="KFG75543.1"/>
    </source>
</evidence>
<dbReference type="SUPFAM" id="SSF69318">
    <property type="entry name" value="Integrin alpha N-terminal domain"/>
    <property type="match status" value="2"/>
</dbReference>
<evidence type="ECO:0008006" key="6">
    <source>
        <dbReference type="Google" id="ProtNLM"/>
    </source>
</evidence>
<evidence type="ECO:0000313" key="5">
    <source>
        <dbReference type="Proteomes" id="UP000029095"/>
    </source>
</evidence>
<dbReference type="Proteomes" id="UP000029095">
    <property type="component" value="Unassembled WGS sequence"/>
</dbReference>
<protein>
    <recommendedName>
        <fullName evidence="6">VCBS repeat-containing protein</fullName>
    </recommendedName>
</protein>
<feature type="chain" id="PRO_5001811882" description="VCBS repeat-containing protein" evidence="3">
    <location>
        <begin position="36"/>
        <end position="577"/>
    </location>
</feature>